<keyword evidence="1" id="KW-1133">Transmembrane helix</keyword>
<keyword evidence="1" id="KW-0472">Membrane</keyword>
<proteinExistence type="predicted"/>
<keyword evidence="3" id="KW-1185">Reference proteome</keyword>
<reference evidence="2" key="1">
    <citation type="journal article" date="2020" name="Stud. Mycol.">
        <title>101 Dothideomycetes genomes: a test case for predicting lifestyles and emergence of pathogens.</title>
        <authorList>
            <person name="Haridas S."/>
            <person name="Albert R."/>
            <person name="Binder M."/>
            <person name="Bloem J."/>
            <person name="Labutti K."/>
            <person name="Salamov A."/>
            <person name="Andreopoulos B."/>
            <person name="Baker S."/>
            <person name="Barry K."/>
            <person name="Bills G."/>
            <person name="Bluhm B."/>
            <person name="Cannon C."/>
            <person name="Castanera R."/>
            <person name="Culley D."/>
            <person name="Daum C."/>
            <person name="Ezra D."/>
            <person name="Gonzalez J."/>
            <person name="Henrissat B."/>
            <person name="Kuo A."/>
            <person name="Liang C."/>
            <person name="Lipzen A."/>
            <person name="Lutzoni F."/>
            <person name="Magnuson J."/>
            <person name="Mondo S."/>
            <person name="Nolan M."/>
            <person name="Ohm R."/>
            <person name="Pangilinan J."/>
            <person name="Park H.-J."/>
            <person name="Ramirez L."/>
            <person name="Alfaro M."/>
            <person name="Sun H."/>
            <person name="Tritt A."/>
            <person name="Yoshinaga Y."/>
            <person name="Zwiers L.-H."/>
            <person name="Turgeon B."/>
            <person name="Goodwin S."/>
            <person name="Spatafora J."/>
            <person name="Crous P."/>
            <person name="Grigoriev I."/>
        </authorList>
    </citation>
    <scope>NUCLEOTIDE SEQUENCE</scope>
    <source>
        <strain evidence="2">CBS 113818</strain>
    </source>
</reference>
<evidence type="ECO:0000313" key="3">
    <source>
        <dbReference type="Proteomes" id="UP000799424"/>
    </source>
</evidence>
<feature type="transmembrane region" description="Helical" evidence="1">
    <location>
        <begin position="52"/>
        <end position="71"/>
    </location>
</feature>
<dbReference type="AlphaFoldDB" id="A0A6A6ZSV3"/>
<evidence type="ECO:0000313" key="2">
    <source>
        <dbReference type="EMBL" id="KAF2824151.1"/>
    </source>
</evidence>
<dbReference type="EMBL" id="MU006230">
    <property type="protein sequence ID" value="KAF2824151.1"/>
    <property type="molecule type" value="Genomic_DNA"/>
</dbReference>
<dbReference type="Proteomes" id="UP000799424">
    <property type="component" value="Unassembled WGS sequence"/>
</dbReference>
<organism evidence="2 3">
    <name type="scientific">Ophiobolus disseminans</name>
    <dbReference type="NCBI Taxonomy" id="1469910"/>
    <lineage>
        <taxon>Eukaryota</taxon>
        <taxon>Fungi</taxon>
        <taxon>Dikarya</taxon>
        <taxon>Ascomycota</taxon>
        <taxon>Pezizomycotina</taxon>
        <taxon>Dothideomycetes</taxon>
        <taxon>Pleosporomycetidae</taxon>
        <taxon>Pleosporales</taxon>
        <taxon>Pleosporineae</taxon>
        <taxon>Phaeosphaeriaceae</taxon>
        <taxon>Ophiobolus</taxon>
    </lineage>
</organism>
<accession>A0A6A6ZSV3</accession>
<name>A0A6A6ZSV3_9PLEO</name>
<protein>
    <submittedName>
        <fullName evidence="2">Uncharacterized protein</fullName>
    </submittedName>
</protein>
<keyword evidence="1" id="KW-0812">Transmembrane</keyword>
<sequence length="314" mass="36615">MADSTTKSSISALYIQIALNPNSCINCTNFTTKADPNTLCAQCATSLKSDSLLFSLYRAVLPLYAFWIAFLRRTSRRKWEDDTLDKFGTIFRFHLGTPGVQAQLPEMLGREIEWRIEGVVKGQKTLDGPAQQMFEQVLLTVLQCDNAIMLMAELLLVHLVNAPNVPVIKVEELLFKPKHNMCPQHWTFRVTLSDQRQFAVNFTDRQLGWLPIVVPWKNYLIERVDKLYEVHQLGDWRKKCRREYLKRWQRIQAPPFDMVLEEPPAGWKPDEGLEEKELENANLAFSYRCAEKMREYYGAWEAEVEAEVRRRRGR</sequence>
<gene>
    <name evidence="2" type="ORF">CC86DRAFT_408256</name>
</gene>
<dbReference type="OrthoDB" id="3799276at2759"/>
<evidence type="ECO:0000256" key="1">
    <source>
        <dbReference type="SAM" id="Phobius"/>
    </source>
</evidence>